<dbReference type="Proteomes" id="UP000076420">
    <property type="component" value="Unassembled WGS sequence"/>
</dbReference>
<dbReference type="InterPro" id="IPR001278">
    <property type="entry name" value="Arg-tRNA-ligase"/>
</dbReference>
<evidence type="ECO:0000313" key="12">
    <source>
        <dbReference type="EnsemblMetazoa" id="BGLB029755-PA"/>
    </source>
</evidence>
<dbReference type="GO" id="GO:0005524">
    <property type="term" value="F:ATP binding"/>
    <property type="evidence" value="ECO:0007669"/>
    <property type="project" value="UniProtKB-KW"/>
</dbReference>
<dbReference type="Gene3D" id="1.10.730.10">
    <property type="entry name" value="Isoleucyl-tRNA Synthetase, Domain 1"/>
    <property type="match status" value="1"/>
</dbReference>
<comment type="similarity">
    <text evidence="1">Belongs to the class-I aminoacyl-tRNA synthetase family.</text>
</comment>
<keyword evidence="5" id="KW-0067">ATP-binding</keyword>
<keyword evidence="4" id="KW-0547">Nucleotide-binding</keyword>
<dbReference type="SUPFAM" id="SSF47323">
    <property type="entry name" value="Anticodon-binding domain of a subclass of class I aminoacyl-tRNA synthetases"/>
    <property type="match status" value="1"/>
</dbReference>
<evidence type="ECO:0000256" key="8">
    <source>
        <dbReference type="ARBA" id="ARBA00039495"/>
    </source>
</evidence>
<proteinExistence type="inferred from homology"/>
<dbReference type="KEGG" id="bgt:106074465"/>
<dbReference type="FunFam" id="1.10.730.10:FF:000006">
    <property type="entry name" value="Arginyl-tRNA synthetase 2, mitochondrial"/>
    <property type="match status" value="1"/>
</dbReference>
<protein>
    <recommendedName>
        <fullName evidence="8">Probable arginine--tRNA ligase, mitochondrial</fullName>
        <ecNumber evidence="2">6.1.1.19</ecNumber>
    </recommendedName>
</protein>
<dbReference type="STRING" id="6526.A0A2C9LDA8"/>
<dbReference type="InterPro" id="IPR008909">
    <property type="entry name" value="DALR_anticod-bd"/>
</dbReference>
<dbReference type="SMART" id="SM00836">
    <property type="entry name" value="DALR_1"/>
    <property type="match status" value="1"/>
</dbReference>
<keyword evidence="7" id="KW-0030">Aminoacyl-tRNA synthetase</keyword>
<evidence type="ECO:0000256" key="3">
    <source>
        <dbReference type="ARBA" id="ARBA00022598"/>
    </source>
</evidence>
<feature type="domain" description="DALR anticodon binding" evidence="11">
    <location>
        <begin position="12"/>
        <end position="128"/>
    </location>
</feature>
<dbReference type="PANTHER" id="PTHR11956:SF11">
    <property type="entry name" value="ARGININE--TRNA LIGASE, MITOCHONDRIAL-RELATED"/>
    <property type="match status" value="1"/>
</dbReference>
<dbReference type="VEuPathDB" id="VectorBase:BGLB029755"/>
<keyword evidence="6" id="KW-0648">Protein biosynthesis</keyword>
<dbReference type="PANTHER" id="PTHR11956">
    <property type="entry name" value="ARGINYL-TRNA SYNTHETASE"/>
    <property type="match status" value="1"/>
</dbReference>
<dbReference type="GO" id="GO:0006420">
    <property type="term" value="P:arginyl-tRNA aminoacylation"/>
    <property type="evidence" value="ECO:0007669"/>
    <property type="project" value="InterPro"/>
</dbReference>
<evidence type="ECO:0000256" key="1">
    <source>
        <dbReference type="ARBA" id="ARBA00005594"/>
    </source>
</evidence>
<evidence type="ECO:0000313" key="13">
    <source>
        <dbReference type="Proteomes" id="UP000076420"/>
    </source>
</evidence>
<evidence type="ECO:0000256" key="10">
    <source>
        <dbReference type="ARBA" id="ARBA00049595"/>
    </source>
</evidence>
<evidence type="ECO:0000256" key="7">
    <source>
        <dbReference type="ARBA" id="ARBA00023146"/>
    </source>
</evidence>
<dbReference type="InterPro" id="IPR009080">
    <property type="entry name" value="tRNAsynth_Ia_anticodon-bd"/>
</dbReference>
<keyword evidence="3" id="KW-0436">Ligase</keyword>
<dbReference type="Pfam" id="PF05746">
    <property type="entry name" value="DALR_1"/>
    <property type="match status" value="1"/>
</dbReference>
<sequence>MLNLKADSGVFVQYCHARLNSMMTNCGVQPSDDIDISCIVKDDALMNIVLHLARYPEVFEYSLDSLEPHHVVQYLFKLCHFINAAYTSCPVKGEPQDLAQARLFTFECAKQVLHNCLLLLGLKPLDVI</sequence>
<dbReference type="GO" id="GO:0032543">
    <property type="term" value="P:mitochondrial translation"/>
    <property type="evidence" value="ECO:0007669"/>
    <property type="project" value="TreeGrafter"/>
</dbReference>
<dbReference type="GO" id="GO:0004814">
    <property type="term" value="F:arginine-tRNA ligase activity"/>
    <property type="evidence" value="ECO:0007669"/>
    <property type="project" value="UniProtKB-EC"/>
</dbReference>
<evidence type="ECO:0000256" key="5">
    <source>
        <dbReference type="ARBA" id="ARBA00022840"/>
    </source>
</evidence>
<dbReference type="AlphaFoldDB" id="A0A2C9LDA8"/>
<evidence type="ECO:0000259" key="11">
    <source>
        <dbReference type="SMART" id="SM00836"/>
    </source>
</evidence>
<reference evidence="12" key="1">
    <citation type="submission" date="2020-05" db="UniProtKB">
        <authorList>
            <consortium name="EnsemblMetazoa"/>
        </authorList>
    </citation>
    <scope>IDENTIFICATION</scope>
    <source>
        <strain evidence="12">BB02</strain>
    </source>
</reference>
<evidence type="ECO:0000256" key="6">
    <source>
        <dbReference type="ARBA" id="ARBA00022917"/>
    </source>
</evidence>
<evidence type="ECO:0000256" key="9">
    <source>
        <dbReference type="ARBA" id="ARBA00049339"/>
    </source>
</evidence>
<dbReference type="EC" id="6.1.1.19" evidence="2"/>
<name>A0A2C9LDA8_BIOGL</name>
<comment type="catalytic activity">
    <reaction evidence="9">
        <text>tRNA(Arg) + L-arginine + ATP = L-arginyl-tRNA(Arg) + AMP + diphosphate</text>
        <dbReference type="Rhea" id="RHEA:20301"/>
        <dbReference type="Rhea" id="RHEA-COMP:9658"/>
        <dbReference type="Rhea" id="RHEA-COMP:9673"/>
        <dbReference type="ChEBI" id="CHEBI:30616"/>
        <dbReference type="ChEBI" id="CHEBI:32682"/>
        <dbReference type="ChEBI" id="CHEBI:33019"/>
        <dbReference type="ChEBI" id="CHEBI:78442"/>
        <dbReference type="ChEBI" id="CHEBI:78513"/>
        <dbReference type="ChEBI" id="CHEBI:456215"/>
        <dbReference type="EC" id="6.1.1.19"/>
    </reaction>
</comment>
<dbReference type="EnsemblMetazoa" id="BGLB029755-RA">
    <property type="protein sequence ID" value="BGLB029755-PA"/>
    <property type="gene ID" value="BGLB029755"/>
</dbReference>
<dbReference type="VEuPathDB" id="VectorBase:BGLAX_041181"/>
<comment type="function">
    <text evidence="10">Catalyzes the attachment of arginine to tRNA(Arg) in a two-step reaction: arginine is first activated by ATP to form Arg-AMP and then transferred to the acceptor end of tRNA(Arg).</text>
</comment>
<gene>
    <name evidence="12" type="primary">106074465</name>
</gene>
<accession>A0A2C9LDA8</accession>
<evidence type="ECO:0000256" key="2">
    <source>
        <dbReference type="ARBA" id="ARBA00012837"/>
    </source>
</evidence>
<dbReference type="GO" id="GO:0005739">
    <property type="term" value="C:mitochondrion"/>
    <property type="evidence" value="ECO:0007669"/>
    <property type="project" value="TreeGrafter"/>
</dbReference>
<evidence type="ECO:0000256" key="4">
    <source>
        <dbReference type="ARBA" id="ARBA00022741"/>
    </source>
</evidence>
<organism evidence="12 13">
    <name type="scientific">Biomphalaria glabrata</name>
    <name type="common">Bloodfluke planorb</name>
    <name type="synonym">Freshwater snail</name>
    <dbReference type="NCBI Taxonomy" id="6526"/>
    <lineage>
        <taxon>Eukaryota</taxon>
        <taxon>Metazoa</taxon>
        <taxon>Spiralia</taxon>
        <taxon>Lophotrochozoa</taxon>
        <taxon>Mollusca</taxon>
        <taxon>Gastropoda</taxon>
        <taxon>Heterobranchia</taxon>
        <taxon>Euthyneura</taxon>
        <taxon>Panpulmonata</taxon>
        <taxon>Hygrophila</taxon>
        <taxon>Lymnaeoidea</taxon>
        <taxon>Planorbidae</taxon>
        <taxon>Biomphalaria</taxon>
    </lineage>
</organism>